<protein>
    <submittedName>
        <fullName evidence="1">Uncharacterized protein</fullName>
    </submittedName>
</protein>
<evidence type="ECO:0000313" key="2">
    <source>
        <dbReference type="Proteomes" id="UP001589844"/>
    </source>
</evidence>
<dbReference type="EMBL" id="JBHLXJ010000003">
    <property type="protein sequence ID" value="MFC0348868.1"/>
    <property type="molecule type" value="Genomic_DNA"/>
</dbReference>
<comment type="caution">
    <text evidence="1">The sequence shown here is derived from an EMBL/GenBank/DDBJ whole genome shotgun (WGS) entry which is preliminary data.</text>
</comment>
<sequence>MDKESLVFEVKQGFRCACTSPAYGLRLQAKMRPARGASFMAFPFFVLHNWEAEGQWQRGRLSLLTFFGEAKKVSSCRSTTDLQPQKIITTLGVLEKIKAKQIHKLQLEY</sequence>
<evidence type="ECO:0000313" key="1">
    <source>
        <dbReference type="EMBL" id="MFC0348868.1"/>
    </source>
</evidence>
<accession>A0ABV6IAP9</accession>
<name>A0ABV6IAP9_9BURK</name>
<organism evidence="1 2">
    <name type="scientific">Undibacterium danionis</name>
    <dbReference type="NCBI Taxonomy" id="1812100"/>
    <lineage>
        <taxon>Bacteria</taxon>
        <taxon>Pseudomonadati</taxon>
        <taxon>Pseudomonadota</taxon>
        <taxon>Betaproteobacteria</taxon>
        <taxon>Burkholderiales</taxon>
        <taxon>Oxalobacteraceae</taxon>
        <taxon>Undibacterium</taxon>
    </lineage>
</organism>
<proteinExistence type="predicted"/>
<dbReference type="Proteomes" id="UP001589844">
    <property type="component" value="Unassembled WGS sequence"/>
</dbReference>
<reference evidence="1 2" key="1">
    <citation type="submission" date="2024-09" db="EMBL/GenBank/DDBJ databases">
        <authorList>
            <person name="Sun Q."/>
            <person name="Mori K."/>
        </authorList>
    </citation>
    <scope>NUCLEOTIDE SEQUENCE [LARGE SCALE GENOMIC DNA]</scope>
    <source>
        <strain evidence="1 2">CCM 8677</strain>
    </source>
</reference>
<dbReference type="RefSeq" id="WP_390210096.1">
    <property type="nucleotide sequence ID" value="NZ_JBHLXJ010000003.1"/>
</dbReference>
<keyword evidence="2" id="KW-1185">Reference proteome</keyword>
<gene>
    <name evidence="1" type="ORF">ACFFJH_03540</name>
</gene>